<reference evidence="5" key="2">
    <citation type="submission" date="2020-09" db="EMBL/GenBank/DDBJ databases">
        <authorList>
            <person name="Sun Q."/>
            <person name="Zhou Y."/>
        </authorList>
    </citation>
    <scope>NUCLEOTIDE SEQUENCE</scope>
    <source>
        <strain evidence="5">CGMCC 1.15758</strain>
    </source>
</reference>
<sequence>MTDQKNPYPLLSEPLDLGFTMLKNREVMGSMHTGLEEQKGGFERLAYFYQKLVKP</sequence>
<evidence type="ECO:0000256" key="1">
    <source>
        <dbReference type="ARBA" id="ARBA00001917"/>
    </source>
</evidence>
<dbReference type="GO" id="GO:0008670">
    <property type="term" value="F:2,4-dienoyl-CoA reductase (NADPH) activity"/>
    <property type="evidence" value="ECO:0007669"/>
    <property type="project" value="TreeGrafter"/>
</dbReference>
<gene>
    <name evidence="5" type="ORF">GCM10010995_14180</name>
</gene>
<comment type="cofactor">
    <cofactor evidence="1">
        <name>FMN</name>
        <dbReference type="ChEBI" id="CHEBI:58210"/>
    </cofactor>
</comment>
<reference evidence="5" key="1">
    <citation type="journal article" date="2014" name="Int. J. Syst. Evol. Microbiol.">
        <title>Complete genome sequence of Corynebacterium casei LMG S-19264T (=DSM 44701T), isolated from a smear-ripened cheese.</title>
        <authorList>
            <consortium name="US DOE Joint Genome Institute (JGI-PGF)"/>
            <person name="Walter F."/>
            <person name="Albersmeier A."/>
            <person name="Kalinowski J."/>
            <person name="Ruckert C."/>
        </authorList>
    </citation>
    <scope>NUCLEOTIDE SEQUENCE</scope>
    <source>
        <strain evidence="5">CGMCC 1.15758</strain>
    </source>
</reference>
<evidence type="ECO:0000256" key="4">
    <source>
        <dbReference type="ARBA" id="ARBA00023002"/>
    </source>
</evidence>
<protein>
    <recommendedName>
        <fullName evidence="7">2,4-dienoyl-CoA reductase</fullName>
    </recommendedName>
</protein>
<dbReference type="EMBL" id="BMJS01000014">
    <property type="protein sequence ID" value="GGF98139.1"/>
    <property type="molecule type" value="Genomic_DNA"/>
</dbReference>
<evidence type="ECO:0000256" key="3">
    <source>
        <dbReference type="ARBA" id="ARBA00022643"/>
    </source>
</evidence>
<evidence type="ECO:0008006" key="7">
    <source>
        <dbReference type="Google" id="ProtNLM"/>
    </source>
</evidence>
<dbReference type="PANTHER" id="PTHR42917:SF2">
    <property type="entry name" value="2,4-DIENOYL-COA REDUCTASE [(2E)-ENOYL-COA-PRODUCING]"/>
    <property type="match status" value="1"/>
</dbReference>
<organism evidence="5 6">
    <name type="scientific">Cysteiniphilum litorale</name>
    <dbReference type="NCBI Taxonomy" id="2056700"/>
    <lineage>
        <taxon>Bacteria</taxon>
        <taxon>Pseudomonadati</taxon>
        <taxon>Pseudomonadota</taxon>
        <taxon>Gammaproteobacteria</taxon>
        <taxon>Thiotrichales</taxon>
        <taxon>Fastidiosibacteraceae</taxon>
        <taxon>Cysteiniphilum</taxon>
    </lineage>
</organism>
<proteinExistence type="predicted"/>
<keyword evidence="3" id="KW-0288">FMN</keyword>
<dbReference type="InterPro" id="IPR051793">
    <property type="entry name" value="NADH:flavin_oxidoreductase"/>
</dbReference>
<dbReference type="OrthoDB" id="8523426at2"/>
<keyword evidence="4" id="KW-0560">Oxidoreductase</keyword>
<dbReference type="PANTHER" id="PTHR42917">
    <property type="entry name" value="2,4-DIENOYL-COA REDUCTASE"/>
    <property type="match status" value="1"/>
</dbReference>
<comment type="caution">
    <text evidence="5">The sequence shown here is derived from an EMBL/GenBank/DDBJ whole genome shotgun (WGS) entry which is preliminary data.</text>
</comment>
<keyword evidence="2" id="KW-0285">Flavoprotein</keyword>
<evidence type="ECO:0000313" key="5">
    <source>
        <dbReference type="EMBL" id="GGF98139.1"/>
    </source>
</evidence>
<evidence type="ECO:0000256" key="2">
    <source>
        <dbReference type="ARBA" id="ARBA00022630"/>
    </source>
</evidence>
<evidence type="ECO:0000313" key="6">
    <source>
        <dbReference type="Proteomes" id="UP000636949"/>
    </source>
</evidence>
<keyword evidence="6" id="KW-1185">Reference proteome</keyword>
<dbReference type="AlphaFoldDB" id="A0A8J2Z4D8"/>
<dbReference type="GO" id="GO:0033543">
    <property type="term" value="P:fatty acid beta-oxidation, unsaturated, even number, reductase/isomerase pathway"/>
    <property type="evidence" value="ECO:0007669"/>
    <property type="project" value="TreeGrafter"/>
</dbReference>
<dbReference type="SUPFAM" id="SSF51395">
    <property type="entry name" value="FMN-linked oxidoreductases"/>
    <property type="match status" value="1"/>
</dbReference>
<name>A0A8J2Z4D8_9GAMM</name>
<dbReference type="RefSeq" id="WP_157968248.1">
    <property type="nucleotide sequence ID" value="NZ_BMJS01000014.1"/>
</dbReference>
<accession>A0A8J2Z4D8</accession>
<dbReference type="Proteomes" id="UP000636949">
    <property type="component" value="Unassembled WGS sequence"/>
</dbReference>